<dbReference type="EMBL" id="BAAAQK010000032">
    <property type="protein sequence ID" value="GAA1880526.1"/>
    <property type="molecule type" value="Genomic_DNA"/>
</dbReference>
<dbReference type="Pfam" id="PF12728">
    <property type="entry name" value="HTH_17"/>
    <property type="match status" value="1"/>
</dbReference>
<organism evidence="2 3">
    <name type="scientific">Pseudonocardia ailaonensis</name>
    <dbReference type="NCBI Taxonomy" id="367279"/>
    <lineage>
        <taxon>Bacteria</taxon>
        <taxon>Bacillati</taxon>
        <taxon>Actinomycetota</taxon>
        <taxon>Actinomycetes</taxon>
        <taxon>Pseudonocardiales</taxon>
        <taxon>Pseudonocardiaceae</taxon>
        <taxon>Pseudonocardia</taxon>
    </lineage>
</organism>
<keyword evidence="3" id="KW-1185">Reference proteome</keyword>
<protein>
    <recommendedName>
        <fullName evidence="1">Helix-turn-helix domain-containing protein</fullName>
    </recommendedName>
</protein>
<reference evidence="2 3" key="1">
    <citation type="journal article" date="2019" name="Int. J. Syst. Evol. Microbiol.">
        <title>The Global Catalogue of Microorganisms (GCM) 10K type strain sequencing project: providing services to taxonomists for standard genome sequencing and annotation.</title>
        <authorList>
            <consortium name="The Broad Institute Genomics Platform"/>
            <consortium name="The Broad Institute Genome Sequencing Center for Infectious Disease"/>
            <person name="Wu L."/>
            <person name="Ma J."/>
        </authorList>
    </citation>
    <scope>NUCLEOTIDE SEQUENCE [LARGE SCALE GENOMIC DNA]</scope>
    <source>
        <strain evidence="2 3">JCM 16009</strain>
    </source>
</reference>
<name>A0ABN2NPG2_9PSEU</name>
<feature type="domain" description="Helix-turn-helix" evidence="1">
    <location>
        <begin position="14"/>
        <end position="57"/>
    </location>
</feature>
<evidence type="ECO:0000313" key="3">
    <source>
        <dbReference type="Proteomes" id="UP001500449"/>
    </source>
</evidence>
<accession>A0ABN2NPG2</accession>
<evidence type="ECO:0000259" key="1">
    <source>
        <dbReference type="Pfam" id="PF12728"/>
    </source>
</evidence>
<comment type="caution">
    <text evidence="2">The sequence shown here is derived from an EMBL/GenBank/DDBJ whole genome shotgun (WGS) entry which is preliminary data.</text>
</comment>
<dbReference type="RefSeq" id="WP_344428039.1">
    <property type="nucleotide sequence ID" value="NZ_BAAAQK010000032.1"/>
</dbReference>
<dbReference type="Proteomes" id="UP001500449">
    <property type="component" value="Unassembled WGS sequence"/>
</dbReference>
<gene>
    <name evidence="2" type="ORF">GCM10009836_72270</name>
</gene>
<proteinExistence type="predicted"/>
<dbReference type="InterPro" id="IPR041657">
    <property type="entry name" value="HTH_17"/>
</dbReference>
<sequence length="76" mass="8395">MHDFDGLPVLIPVPAAAEILGISRASAYRYAECGDLPVRRLGGRIYVVRDLLRALLEHTEKEVAQHDREAAQTEGP</sequence>
<evidence type="ECO:0000313" key="2">
    <source>
        <dbReference type="EMBL" id="GAA1880526.1"/>
    </source>
</evidence>